<gene>
    <name evidence="1" type="ORF">1368</name>
</gene>
<dbReference type="EMBL" id="CGIH01000026">
    <property type="protein sequence ID" value="CFX51857.1"/>
    <property type="molecule type" value="Genomic_DNA"/>
</dbReference>
<keyword evidence="2" id="KW-1185">Reference proteome</keyword>
<dbReference type="PANTHER" id="PTHR32329">
    <property type="entry name" value="BIFUNCTIONAL PROTEIN [INCLUDES 2-HYDROXYACYL-COA DEHYDRATASE (N-TER) AND ITS ACTIVATOR DOMAIN (C_TERM)-RELATED"/>
    <property type="match status" value="1"/>
</dbReference>
<organism evidence="1 2">
    <name type="scientific">Syntrophomonas zehnderi OL-4</name>
    <dbReference type="NCBI Taxonomy" id="690567"/>
    <lineage>
        <taxon>Bacteria</taxon>
        <taxon>Bacillati</taxon>
        <taxon>Bacillota</taxon>
        <taxon>Clostridia</taxon>
        <taxon>Eubacteriales</taxon>
        <taxon>Syntrophomonadaceae</taxon>
        <taxon>Syntrophomonas</taxon>
    </lineage>
</organism>
<accession>A0A0E4GBN5</accession>
<sequence>MKVTFPHMGNMHVALKTVFKGLKIESVPPPPITKRTLELGVKYSPEFACMPMKINVGNFIEALELGADTIVMGGGWGPCRFGLYAQVEKDILKDLGFDFNMVILEAPDSKISELFKQLKSLGQNVSLLQALKTLKLAWNKLDAIEIVEKNLEYFLPRVIEKARADKLYQEAIESIDRADGKNQCYKAAFEAAKAMQELPTENQEPLKIGLVGEIYTILEPAANFEIIKLLGYMGVEVERSIYLTDWISAHLFGGYIKKTDHKSIIASAQPYLNYWVGGHGQETIGSTVGFARQKCDGVIQIAPLTCMPEIVAQAILPTVSVKEDIPCMTLWFDELSGTAGIQTRLEAFTDMIYRRKYRASNLKEA</sequence>
<dbReference type="STRING" id="690567.1368"/>
<name>A0A0E4GBN5_9FIRM</name>
<dbReference type="OrthoDB" id="9780120at2"/>
<evidence type="ECO:0000313" key="1">
    <source>
        <dbReference type="EMBL" id="CFX51857.1"/>
    </source>
</evidence>
<protein>
    <submittedName>
        <fullName evidence="1">Uncharacterized</fullName>
    </submittedName>
</protein>
<dbReference type="RefSeq" id="WP_046496889.1">
    <property type="nucleotide sequence ID" value="NZ_CGIH01000026.1"/>
</dbReference>
<dbReference type="AlphaFoldDB" id="A0A0E4GBN5"/>
<proteinExistence type="predicted"/>
<dbReference type="InterPro" id="IPR051805">
    <property type="entry name" value="Dehydratase_Activator_Redct"/>
</dbReference>
<dbReference type="Proteomes" id="UP000045545">
    <property type="component" value="Unassembled WGS sequence"/>
</dbReference>
<dbReference type="PANTHER" id="PTHR32329:SF2">
    <property type="entry name" value="BIFUNCTIONAL PROTEIN [INCLUDES 2-HYDROXYACYL-COA DEHYDRATASE (N-TER) AND ITS ACTIVATOR DOMAIN (C_TERM)"/>
    <property type="match status" value="1"/>
</dbReference>
<evidence type="ECO:0000313" key="2">
    <source>
        <dbReference type="Proteomes" id="UP000045545"/>
    </source>
</evidence>
<reference evidence="1 2" key="1">
    <citation type="submission" date="2015-03" db="EMBL/GenBank/DDBJ databases">
        <authorList>
            <person name="Murphy D."/>
        </authorList>
    </citation>
    <scope>NUCLEOTIDE SEQUENCE [LARGE SCALE GENOMIC DNA]</scope>
    <source>
        <strain evidence="1 2">OL-4</strain>
    </source>
</reference>
<dbReference type="Gene3D" id="3.40.50.11900">
    <property type="match status" value="1"/>
</dbReference>